<protein>
    <submittedName>
        <fullName evidence="2">TonB-dependent receptor plug domain-containing protein</fullName>
    </submittedName>
</protein>
<proteinExistence type="predicted"/>
<name>A0A9D7XHH9_9BACT</name>
<dbReference type="EMBL" id="JADKFW010000005">
    <property type="protein sequence ID" value="MBK9717718.1"/>
    <property type="molecule type" value="Genomic_DNA"/>
</dbReference>
<evidence type="ECO:0000313" key="2">
    <source>
        <dbReference type="EMBL" id="MBK9717718.1"/>
    </source>
</evidence>
<sequence length="384" mass="43515">MNFLYYRMNSLMFKTKILILVFFFISIHIDLLLSQSHFLGRIVDDANQFIPYAKVSWLGTNVQEVTDVKGVFSISYPPDTSMLPYVIVVSYLDLLDTFEFDDLHSFWTFHLNANVTLQEVTIYDNKIGAYVSSLQPIKTEVINRNELRKAACCDLAGCFETQGTVQPQTTNILTNTKELRILGLSGVYNQVLVDGIPTILGLTYTYGISTIPGSIVENIWVVKGANSVLQGYENMVGQITIFPREGGTAEPFTADLLINSFGEKHINVGVSISNNSWTNYLAIHSSQPANKIDKDDNGFLDLPLLTRYSIYNKWRFRKENENGFSTFVGFRLVDEKRIGGQLLYDPELDRGSTKAYGLITQFLQTDIYTKSGYRFNENKKLFCT</sequence>
<gene>
    <name evidence="2" type="ORF">IPO85_09430</name>
</gene>
<evidence type="ECO:0000259" key="1">
    <source>
        <dbReference type="Pfam" id="PF07715"/>
    </source>
</evidence>
<dbReference type="Gene3D" id="2.170.130.10">
    <property type="entry name" value="TonB-dependent receptor, plug domain"/>
    <property type="match status" value="1"/>
</dbReference>
<comment type="caution">
    <text evidence="2">The sequence shown here is derived from an EMBL/GenBank/DDBJ whole genome shotgun (WGS) entry which is preliminary data.</text>
</comment>
<evidence type="ECO:0000313" key="3">
    <source>
        <dbReference type="Proteomes" id="UP000808349"/>
    </source>
</evidence>
<dbReference type="InterPro" id="IPR037066">
    <property type="entry name" value="Plug_dom_sf"/>
</dbReference>
<dbReference type="SUPFAM" id="SSF49464">
    <property type="entry name" value="Carboxypeptidase regulatory domain-like"/>
    <property type="match status" value="1"/>
</dbReference>
<dbReference type="InterPro" id="IPR012910">
    <property type="entry name" value="Plug_dom"/>
</dbReference>
<dbReference type="SUPFAM" id="SSF56935">
    <property type="entry name" value="Porins"/>
    <property type="match status" value="1"/>
</dbReference>
<dbReference type="Pfam" id="PF07715">
    <property type="entry name" value="Plug"/>
    <property type="match status" value="1"/>
</dbReference>
<accession>A0A9D7XHH9</accession>
<dbReference type="AlphaFoldDB" id="A0A9D7XHH9"/>
<reference evidence="2 3" key="1">
    <citation type="submission" date="2020-10" db="EMBL/GenBank/DDBJ databases">
        <title>Connecting structure to function with the recovery of over 1000 high-quality activated sludge metagenome-assembled genomes encoding full-length rRNA genes using long-read sequencing.</title>
        <authorList>
            <person name="Singleton C.M."/>
            <person name="Petriglieri F."/>
            <person name="Kristensen J.M."/>
            <person name="Kirkegaard R.H."/>
            <person name="Michaelsen T.Y."/>
            <person name="Andersen M.H."/>
            <person name="Karst S.M."/>
            <person name="Dueholm M.S."/>
            <person name="Nielsen P.H."/>
            <person name="Albertsen M."/>
        </authorList>
    </citation>
    <scope>NUCLEOTIDE SEQUENCE [LARGE SCALE GENOMIC DNA]</scope>
    <source>
        <strain evidence="2">Ribe_18-Q3-R11-54_BAT3C.373</strain>
    </source>
</reference>
<dbReference type="Proteomes" id="UP000808349">
    <property type="component" value="Unassembled WGS sequence"/>
</dbReference>
<feature type="domain" description="TonB-dependent receptor plug" evidence="1">
    <location>
        <begin position="136"/>
        <end position="236"/>
    </location>
</feature>
<dbReference type="InterPro" id="IPR008969">
    <property type="entry name" value="CarboxyPept-like_regulatory"/>
</dbReference>
<organism evidence="2 3">
    <name type="scientific">Candidatus Defluviibacterium haderslevense</name>
    <dbReference type="NCBI Taxonomy" id="2981993"/>
    <lineage>
        <taxon>Bacteria</taxon>
        <taxon>Pseudomonadati</taxon>
        <taxon>Bacteroidota</taxon>
        <taxon>Saprospiria</taxon>
        <taxon>Saprospirales</taxon>
        <taxon>Saprospiraceae</taxon>
        <taxon>Candidatus Defluviibacterium</taxon>
    </lineage>
</organism>
<keyword evidence="2" id="KW-0675">Receptor</keyword>